<dbReference type="PANTHER" id="PTHR37743:SF1">
    <property type="entry name" value="ARM REPEAT SUPERFAMILY PROTEIN"/>
    <property type="match status" value="1"/>
</dbReference>
<evidence type="ECO:0000313" key="2">
    <source>
        <dbReference type="Proteomes" id="UP000236291"/>
    </source>
</evidence>
<reference evidence="1 2" key="1">
    <citation type="journal article" date="2014" name="Am. J. Bot.">
        <title>Genome assembly and annotation for red clover (Trifolium pratense; Fabaceae).</title>
        <authorList>
            <person name="Istvanek J."/>
            <person name="Jaros M."/>
            <person name="Krenek A."/>
            <person name="Repkova J."/>
        </authorList>
    </citation>
    <scope>NUCLEOTIDE SEQUENCE [LARGE SCALE GENOMIC DNA]</scope>
    <source>
        <strain evidence="2">cv. Tatra</strain>
        <tissue evidence="1">Young leaves</tissue>
    </source>
</reference>
<dbReference type="AlphaFoldDB" id="A0A2K3MY96"/>
<organism evidence="1 2">
    <name type="scientific">Trifolium pratense</name>
    <name type="common">Red clover</name>
    <dbReference type="NCBI Taxonomy" id="57577"/>
    <lineage>
        <taxon>Eukaryota</taxon>
        <taxon>Viridiplantae</taxon>
        <taxon>Streptophyta</taxon>
        <taxon>Embryophyta</taxon>
        <taxon>Tracheophyta</taxon>
        <taxon>Spermatophyta</taxon>
        <taxon>Magnoliopsida</taxon>
        <taxon>eudicotyledons</taxon>
        <taxon>Gunneridae</taxon>
        <taxon>Pentapetalae</taxon>
        <taxon>rosids</taxon>
        <taxon>fabids</taxon>
        <taxon>Fabales</taxon>
        <taxon>Fabaceae</taxon>
        <taxon>Papilionoideae</taxon>
        <taxon>50 kb inversion clade</taxon>
        <taxon>NPAAA clade</taxon>
        <taxon>Hologalegina</taxon>
        <taxon>IRL clade</taxon>
        <taxon>Trifolieae</taxon>
        <taxon>Trifolium</taxon>
    </lineage>
</organism>
<dbReference type="Proteomes" id="UP000236291">
    <property type="component" value="Unassembled WGS sequence"/>
</dbReference>
<sequence>MEEEASVEFVWKSEPQPESIVSVTLSRAITSLLSVRPNKLHDSISRLSSHSPSPTTTSLHDSLLFFHSYITDAANHNRSFDQLLVPIIHSLLKCKNSKHGGQPIILLNWLFQDELIFVPVVEALASIITRKNDRYLLFGWCLLLRSIVDYDSSVHQSMLSGIRERYSDLLKILSTCLHDLAGIDGFELPSRLGVSAADCFLAISGALTKADKLQDKKLKFNTEAKDQAITLVQSPMVGKKVKSVSKSLLMSKFERDYTLWHHLDDLICLVQRLLSTDLHTE</sequence>
<comment type="caution">
    <text evidence="1">The sequence shown here is derived from an EMBL/GenBank/DDBJ whole genome shotgun (WGS) entry which is preliminary data.</text>
</comment>
<dbReference type="PANTHER" id="PTHR37743">
    <property type="entry name" value="ARM REPEAT SUPERFAMILY PROTEIN"/>
    <property type="match status" value="1"/>
</dbReference>
<reference evidence="1 2" key="2">
    <citation type="journal article" date="2017" name="Front. Plant Sci.">
        <title>Gene Classification and Mining of Molecular Markers Useful in Red Clover (Trifolium pratense) Breeding.</title>
        <authorList>
            <person name="Istvanek J."/>
            <person name="Dluhosova J."/>
            <person name="Dluhos P."/>
            <person name="Patkova L."/>
            <person name="Nedelnik J."/>
            <person name="Repkova J."/>
        </authorList>
    </citation>
    <scope>NUCLEOTIDE SEQUENCE [LARGE SCALE GENOMIC DNA]</scope>
    <source>
        <strain evidence="2">cv. Tatra</strain>
        <tissue evidence="1">Young leaves</tissue>
    </source>
</reference>
<protein>
    <submittedName>
        <fullName evidence="1">Uncharacterized protein</fullName>
    </submittedName>
</protein>
<dbReference type="EMBL" id="ASHM01013812">
    <property type="protein sequence ID" value="PNX95783.1"/>
    <property type="molecule type" value="Genomic_DNA"/>
</dbReference>
<gene>
    <name evidence="1" type="ORF">L195_g018977</name>
</gene>
<proteinExistence type="predicted"/>
<name>A0A2K3MY96_TRIPR</name>
<evidence type="ECO:0000313" key="1">
    <source>
        <dbReference type="EMBL" id="PNX95783.1"/>
    </source>
</evidence>
<accession>A0A2K3MY96</accession>